<evidence type="ECO:0000313" key="1">
    <source>
        <dbReference type="EMBL" id="CAB1447992.1"/>
    </source>
</evidence>
<accession>A0A9N7V8X2</accession>
<comment type="caution">
    <text evidence="1">The sequence shown here is derived from an EMBL/GenBank/DDBJ whole genome shotgun (WGS) entry which is preliminary data.</text>
</comment>
<organism evidence="1 2">
    <name type="scientific">Pleuronectes platessa</name>
    <name type="common">European plaice</name>
    <dbReference type="NCBI Taxonomy" id="8262"/>
    <lineage>
        <taxon>Eukaryota</taxon>
        <taxon>Metazoa</taxon>
        <taxon>Chordata</taxon>
        <taxon>Craniata</taxon>
        <taxon>Vertebrata</taxon>
        <taxon>Euteleostomi</taxon>
        <taxon>Actinopterygii</taxon>
        <taxon>Neopterygii</taxon>
        <taxon>Teleostei</taxon>
        <taxon>Neoteleostei</taxon>
        <taxon>Acanthomorphata</taxon>
        <taxon>Carangaria</taxon>
        <taxon>Pleuronectiformes</taxon>
        <taxon>Pleuronectoidei</taxon>
        <taxon>Pleuronectidae</taxon>
        <taxon>Pleuronectes</taxon>
    </lineage>
</organism>
<sequence>MCKQRRYTGTLRRTSAISCATTSDCVARRGLKPEHVNVETTSDTSRPFNPNNQRTTTAELPSLHANKLANDRGTASCSSPVLAEVTPATGAFASPLLTDTNSDFTFRFNTSCSRREKCHRLGADCEKLKSSSRIKMASTRI</sequence>
<dbReference type="Proteomes" id="UP001153269">
    <property type="component" value="Unassembled WGS sequence"/>
</dbReference>
<name>A0A9N7V8X2_PLEPL</name>
<keyword evidence="2" id="KW-1185">Reference proteome</keyword>
<protein>
    <submittedName>
        <fullName evidence="1">Uncharacterized protein</fullName>
    </submittedName>
</protein>
<dbReference type="AlphaFoldDB" id="A0A9N7V8X2"/>
<gene>
    <name evidence="1" type="ORF">PLEPLA_LOCUS35656</name>
</gene>
<reference evidence="1" key="1">
    <citation type="submission" date="2020-03" db="EMBL/GenBank/DDBJ databases">
        <authorList>
            <person name="Weist P."/>
        </authorList>
    </citation>
    <scope>NUCLEOTIDE SEQUENCE</scope>
</reference>
<dbReference type="EMBL" id="CADEAL010003961">
    <property type="protein sequence ID" value="CAB1447992.1"/>
    <property type="molecule type" value="Genomic_DNA"/>
</dbReference>
<evidence type="ECO:0000313" key="2">
    <source>
        <dbReference type="Proteomes" id="UP001153269"/>
    </source>
</evidence>
<proteinExistence type="predicted"/>